<dbReference type="Proteomes" id="UP001230188">
    <property type="component" value="Unassembled WGS sequence"/>
</dbReference>
<dbReference type="InterPro" id="IPR013149">
    <property type="entry name" value="ADH-like_C"/>
</dbReference>
<dbReference type="Gene3D" id="3.90.180.10">
    <property type="entry name" value="Medium-chain alcohol dehydrogenases, catalytic domain"/>
    <property type="match status" value="1"/>
</dbReference>
<dbReference type="InterPro" id="IPR013154">
    <property type="entry name" value="ADH-like_N"/>
</dbReference>
<dbReference type="PANTHER" id="PTHR43482:SF1">
    <property type="entry name" value="PROTEIN AST1-RELATED"/>
    <property type="match status" value="1"/>
</dbReference>
<accession>A0AAD7XSR6</accession>
<evidence type="ECO:0000256" key="1">
    <source>
        <dbReference type="ARBA" id="ARBA00010371"/>
    </source>
</evidence>
<keyword evidence="4" id="KW-1185">Reference proteome</keyword>
<dbReference type="PROSITE" id="PS01162">
    <property type="entry name" value="QOR_ZETA_CRYSTAL"/>
    <property type="match status" value="1"/>
</dbReference>
<dbReference type="Gene3D" id="3.40.50.720">
    <property type="entry name" value="NAD(P)-binding Rossmann-like Domain"/>
    <property type="match status" value="1"/>
</dbReference>
<dbReference type="GO" id="GO:0008270">
    <property type="term" value="F:zinc ion binding"/>
    <property type="evidence" value="ECO:0007669"/>
    <property type="project" value="InterPro"/>
</dbReference>
<comment type="similarity">
    <text evidence="1">Belongs to the zinc-containing alcohol dehydrogenase family. Quinone oxidoreductase subfamily.</text>
</comment>
<dbReference type="InterPro" id="IPR036291">
    <property type="entry name" value="NAD(P)-bd_dom_sf"/>
</dbReference>
<feature type="domain" description="Enoyl reductase (ER)" evidence="2">
    <location>
        <begin position="24"/>
        <end position="339"/>
    </location>
</feature>
<reference evidence="3" key="1">
    <citation type="submission" date="2023-01" db="EMBL/GenBank/DDBJ databases">
        <title>Metagenome sequencing of chrysophaentin producing Chrysophaeum taylorii.</title>
        <authorList>
            <person name="Davison J."/>
            <person name="Bewley C."/>
        </authorList>
    </citation>
    <scope>NUCLEOTIDE SEQUENCE</scope>
    <source>
        <strain evidence="3">NIES-1699</strain>
    </source>
</reference>
<dbReference type="EMBL" id="JAQMWT010000119">
    <property type="protein sequence ID" value="KAJ8610113.1"/>
    <property type="molecule type" value="Genomic_DNA"/>
</dbReference>
<dbReference type="GO" id="GO:0016491">
    <property type="term" value="F:oxidoreductase activity"/>
    <property type="evidence" value="ECO:0007669"/>
    <property type="project" value="InterPro"/>
</dbReference>
<gene>
    <name evidence="3" type="ORF">CTAYLR_007092</name>
</gene>
<organism evidence="3 4">
    <name type="scientific">Chrysophaeum taylorii</name>
    <dbReference type="NCBI Taxonomy" id="2483200"/>
    <lineage>
        <taxon>Eukaryota</taxon>
        <taxon>Sar</taxon>
        <taxon>Stramenopiles</taxon>
        <taxon>Ochrophyta</taxon>
        <taxon>Pelagophyceae</taxon>
        <taxon>Pelagomonadales</taxon>
        <taxon>Pelagomonadaceae</taxon>
        <taxon>Chrysophaeum</taxon>
    </lineage>
</organism>
<name>A0AAD7XSR6_9STRA</name>
<dbReference type="NCBIfam" id="TIGR02817">
    <property type="entry name" value="adh_fam_1"/>
    <property type="match status" value="1"/>
</dbReference>
<sequence>MTPSLPATMRAIGYSTSLAVTEPKCLEDICMPVPTPEPRDLLVEVKAVSVNPVDVKIRVWMAPETGHKILGWDVAGVVVGVGSQVEHYAVGDKVWYAGAFSRPGCNSEYHVVDERIVGRCPANIDFGAAAALPLTTITAWEILFDCFKISKGQEGDSLLIVGAAGGVGSILIQLAKKLTKLKVIATASREETKAWVEKMGADMVINHHEDLKTQLGEEQPRYVASLVGTDKNFAAMIDIIKPRGHITIIDDPATFDVTKIAAYKFKALTFSWEFMFTRSMFETADIGAQKKLLDEVADLVDAGTISTTLTSRLGNIDAKTLIKAHEAQESGKAIGKTVLEGFPPAASDS</sequence>
<dbReference type="InterPro" id="IPR052585">
    <property type="entry name" value="Lipid_raft_assoc_Zn_ADH"/>
</dbReference>
<dbReference type="Pfam" id="PF00107">
    <property type="entry name" value="ADH_zinc_N"/>
    <property type="match status" value="1"/>
</dbReference>
<comment type="caution">
    <text evidence="3">The sequence shown here is derived from an EMBL/GenBank/DDBJ whole genome shotgun (WGS) entry which is preliminary data.</text>
</comment>
<dbReference type="AlphaFoldDB" id="A0AAD7XSR6"/>
<dbReference type="InterPro" id="IPR014182">
    <property type="entry name" value="ADH_Zn_typ-1"/>
</dbReference>
<dbReference type="SUPFAM" id="SSF50129">
    <property type="entry name" value="GroES-like"/>
    <property type="match status" value="1"/>
</dbReference>
<evidence type="ECO:0000313" key="3">
    <source>
        <dbReference type="EMBL" id="KAJ8610113.1"/>
    </source>
</evidence>
<dbReference type="Pfam" id="PF08240">
    <property type="entry name" value="ADH_N"/>
    <property type="match status" value="1"/>
</dbReference>
<protein>
    <recommendedName>
        <fullName evidence="2">Enoyl reductase (ER) domain-containing protein</fullName>
    </recommendedName>
</protein>
<dbReference type="InterPro" id="IPR020843">
    <property type="entry name" value="ER"/>
</dbReference>
<evidence type="ECO:0000313" key="4">
    <source>
        <dbReference type="Proteomes" id="UP001230188"/>
    </source>
</evidence>
<proteinExistence type="inferred from homology"/>
<evidence type="ECO:0000259" key="2">
    <source>
        <dbReference type="SMART" id="SM00829"/>
    </source>
</evidence>
<dbReference type="SMART" id="SM00829">
    <property type="entry name" value="PKS_ER"/>
    <property type="match status" value="1"/>
</dbReference>
<dbReference type="InterPro" id="IPR002364">
    <property type="entry name" value="Quin_OxRdtase/zeta-crystal_CS"/>
</dbReference>
<dbReference type="SUPFAM" id="SSF51735">
    <property type="entry name" value="NAD(P)-binding Rossmann-fold domains"/>
    <property type="match status" value="1"/>
</dbReference>
<dbReference type="PANTHER" id="PTHR43482">
    <property type="entry name" value="PROTEIN AST1-RELATED"/>
    <property type="match status" value="1"/>
</dbReference>
<dbReference type="InterPro" id="IPR011032">
    <property type="entry name" value="GroES-like_sf"/>
</dbReference>
<dbReference type="CDD" id="cd08252">
    <property type="entry name" value="AL_MDR"/>
    <property type="match status" value="1"/>
</dbReference>